<organism evidence="1 2">
    <name type="scientific">Massilia eurypsychrophila</name>
    <dbReference type="NCBI Taxonomy" id="1485217"/>
    <lineage>
        <taxon>Bacteria</taxon>
        <taxon>Pseudomonadati</taxon>
        <taxon>Pseudomonadota</taxon>
        <taxon>Betaproteobacteria</taxon>
        <taxon>Burkholderiales</taxon>
        <taxon>Oxalobacteraceae</taxon>
        <taxon>Telluria group</taxon>
        <taxon>Massilia</taxon>
    </lineage>
</organism>
<name>A0A2G8TE92_9BURK</name>
<dbReference type="SUPFAM" id="SSF56801">
    <property type="entry name" value="Acetyl-CoA synthetase-like"/>
    <property type="match status" value="1"/>
</dbReference>
<accession>A0A2G8TE92</accession>
<dbReference type="Gene3D" id="3.40.50.12780">
    <property type="entry name" value="N-terminal domain of ligase-like"/>
    <property type="match status" value="1"/>
</dbReference>
<dbReference type="EMBL" id="PDOC01000008">
    <property type="protein sequence ID" value="PIL44350.1"/>
    <property type="molecule type" value="Genomic_DNA"/>
</dbReference>
<evidence type="ECO:0000313" key="2">
    <source>
        <dbReference type="Proteomes" id="UP000230390"/>
    </source>
</evidence>
<evidence type="ECO:0008006" key="3">
    <source>
        <dbReference type="Google" id="ProtNLM"/>
    </source>
</evidence>
<keyword evidence="2" id="KW-1185">Reference proteome</keyword>
<proteinExistence type="predicted"/>
<sequence length="449" mass="50489">MSAQLRNELLFGTRALLRDNPLSQWRLRALQRNESLDRAQLEQLQAALLHRTMQTAIARLPMYKHLPRDFPVAAAPEVLRTMFPIIAKDMLFVQRGALYPNRGQRQPWQAPGKSSGTTGAPVTLFRSLASLLMEQAFVKRHWAWAGYHDGMVRATLRGELVAGFGQAGPPFWFWNRYNCQLLVSSRHLVDAHADAIIDRLEQLAPAMLQAYPSTAFTLAGLLQRRQRRLGIPFVFTSSEPLYPHQRALVEQWFGGKVMDMYGMAERVAFAGECEHGQLHINPDYSYVEIVDEDGCPTDDYGSVVGTTFHNHAMPLVRYRLSDHTRWRRGLCACGRAWPMIEVVSGKFEDCITGGNGEPVSSSVLTFAFKNMNGICKSQVAQVGPARWEVRVVPLQGFTATDQQKLVDNIHQLVDPHVAVTVVLRDDIPSTAAGKFRWVVNEFDPPRNAA</sequence>
<protein>
    <recommendedName>
        <fullName evidence="3">Capsule biosynthesis protein CapK</fullName>
    </recommendedName>
</protein>
<dbReference type="PANTHER" id="PTHR36932">
    <property type="entry name" value="CAPSULAR POLYSACCHARIDE BIOSYNTHESIS PROTEIN"/>
    <property type="match status" value="1"/>
</dbReference>
<dbReference type="PANTHER" id="PTHR36932:SF1">
    <property type="entry name" value="CAPSULAR POLYSACCHARIDE BIOSYNTHESIS PROTEIN"/>
    <property type="match status" value="1"/>
</dbReference>
<evidence type="ECO:0000313" key="1">
    <source>
        <dbReference type="EMBL" id="PIL44350.1"/>
    </source>
</evidence>
<dbReference type="Proteomes" id="UP000230390">
    <property type="component" value="Unassembled WGS sequence"/>
</dbReference>
<gene>
    <name evidence="1" type="ORF">CR105_14900</name>
</gene>
<dbReference type="RefSeq" id="WP_099789374.1">
    <property type="nucleotide sequence ID" value="NZ_JBHLYV010000098.1"/>
</dbReference>
<dbReference type="AlphaFoldDB" id="A0A2G8TE92"/>
<comment type="caution">
    <text evidence="1">The sequence shown here is derived from an EMBL/GenBank/DDBJ whole genome shotgun (WGS) entry which is preliminary data.</text>
</comment>
<dbReference type="InterPro" id="IPR042099">
    <property type="entry name" value="ANL_N_sf"/>
</dbReference>
<dbReference type="OrthoDB" id="5298740at2"/>
<dbReference type="InterPro" id="IPR053158">
    <property type="entry name" value="CapK_Type1_Caps_Biosynth"/>
</dbReference>
<reference evidence="1 2" key="1">
    <citation type="submission" date="2017-10" db="EMBL/GenBank/DDBJ databases">
        <title>Massilia psychrophilum sp. nov., a novel purple-pigmented bacterium isolated from Tianshan glacier, Xinjiang Municipality, China.</title>
        <authorList>
            <person name="Wang H."/>
        </authorList>
    </citation>
    <scope>NUCLEOTIDE SEQUENCE [LARGE SCALE GENOMIC DNA]</scope>
    <source>
        <strain evidence="1 2">JCM 30074</strain>
    </source>
</reference>